<evidence type="ECO:0000256" key="1">
    <source>
        <dbReference type="SAM" id="MobiDB-lite"/>
    </source>
</evidence>
<accession>A0ABP3GGF9</accession>
<dbReference type="RefSeq" id="WP_343802348.1">
    <property type="nucleotide sequence ID" value="NZ_BAAADJ010000061.1"/>
</dbReference>
<sequence length="302" mass="34463">MKKIAWIIPIIVILIGSGFYFMNKTDAVEVPDIVDDLEKSPSDEGSTPPEEEPDETNDDGETISDGLPLEPEVTLEDGEALTITQDLILQIGETFKQLGEENKWSVHDFWDDYSKPDYEVARPHLLPFSTEKFADSILKGILEEYYCSCDADFLPSHVFDFQYSVVEKSNDEFIVKNFEPVNLLGHGAYTMYYTVVLTEDGWKLDDWKKVLASEEPLHMSQDEYLNYYELNYSNDAFGKLTFVETIQMDGEDIMKYNGGTKEPSGMVDVHVFYNDEYKNHVGVSSASTANVRVDHLDKYNND</sequence>
<name>A0ABP3GGF9_9BACI</name>
<reference evidence="3" key="1">
    <citation type="journal article" date="2019" name="Int. J. Syst. Evol. Microbiol.">
        <title>The Global Catalogue of Microorganisms (GCM) 10K type strain sequencing project: providing services to taxonomists for standard genome sequencing and annotation.</title>
        <authorList>
            <consortium name="The Broad Institute Genomics Platform"/>
            <consortium name="The Broad Institute Genome Sequencing Center for Infectious Disease"/>
            <person name="Wu L."/>
            <person name="Ma J."/>
        </authorList>
    </citation>
    <scope>NUCLEOTIDE SEQUENCE [LARGE SCALE GENOMIC DNA]</scope>
    <source>
        <strain evidence="3">JCM 9731</strain>
    </source>
</reference>
<proteinExistence type="predicted"/>
<evidence type="ECO:0000313" key="2">
    <source>
        <dbReference type="EMBL" id="GAA0342768.1"/>
    </source>
</evidence>
<feature type="compositionally biased region" description="Acidic residues" evidence="1">
    <location>
        <begin position="49"/>
        <end position="62"/>
    </location>
</feature>
<keyword evidence="3" id="KW-1185">Reference proteome</keyword>
<dbReference type="EMBL" id="BAAADJ010000061">
    <property type="protein sequence ID" value="GAA0342768.1"/>
    <property type="molecule type" value="Genomic_DNA"/>
</dbReference>
<organism evidence="2 3">
    <name type="scientific">Bacillus carboniphilus</name>
    <dbReference type="NCBI Taxonomy" id="86663"/>
    <lineage>
        <taxon>Bacteria</taxon>
        <taxon>Bacillati</taxon>
        <taxon>Bacillota</taxon>
        <taxon>Bacilli</taxon>
        <taxon>Bacillales</taxon>
        <taxon>Bacillaceae</taxon>
        <taxon>Bacillus</taxon>
    </lineage>
</organism>
<protein>
    <submittedName>
        <fullName evidence="2">Uncharacterized protein</fullName>
    </submittedName>
</protein>
<dbReference type="Proteomes" id="UP001500782">
    <property type="component" value="Unassembled WGS sequence"/>
</dbReference>
<comment type="caution">
    <text evidence="2">The sequence shown here is derived from an EMBL/GenBank/DDBJ whole genome shotgun (WGS) entry which is preliminary data.</text>
</comment>
<gene>
    <name evidence="2" type="ORF">GCM10008967_36530</name>
</gene>
<feature type="region of interest" description="Disordered" evidence="1">
    <location>
        <begin position="36"/>
        <end position="68"/>
    </location>
</feature>
<evidence type="ECO:0000313" key="3">
    <source>
        <dbReference type="Proteomes" id="UP001500782"/>
    </source>
</evidence>